<dbReference type="GO" id="GO:0005886">
    <property type="term" value="C:plasma membrane"/>
    <property type="evidence" value="ECO:0007669"/>
    <property type="project" value="UniProtKB-SubCell"/>
</dbReference>
<dbReference type="GO" id="GO:0043093">
    <property type="term" value="P:FtsZ-dependent cytokinesis"/>
    <property type="evidence" value="ECO:0007669"/>
    <property type="project" value="UniProtKB-UniRule"/>
</dbReference>
<dbReference type="GO" id="GO:0032153">
    <property type="term" value="C:cell division site"/>
    <property type="evidence" value="ECO:0007669"/>
    <property type="project" value="UniProtKB-UniRule"/>
</dbReference>
<dbReference type="RefSeq" id="WP_054670981.1">
    <property type="nucleotide sequence ID" value="NZ_AYZR01000007.1"/>
</dbReference>
<evidence type="ECO:0000256" key="8">
    <source>
        <dbReference type="NCBIfam" id="TIGR02209"/>
    </source>
</evidence>
<comment type="subcellular location">
    <subcellularLocation>
        <location evidence="7">Cell membrane</location>
        <topology evidence="7">Single-pass type II membrane protein</topology>
    </subcellularLocation>
    <text evidence="7">Localizes to the division septum where it forms a ring structure.</text>
</comment>
<keyword evidence="2 7" id="KW-0132">Cell division</keyword>
<dbReference type="Proteomes" id="UP000051256">
    <property type="component" value="Unassembled WGS sequence"/>
</dbReference>
<keyword evidence="10" id="KW-1185">Reference proteome</keyword>
<comment type="caution">
    <text evidence="9">The sequence shown here is derived from an EMBL/GenBank/DDBJ whole genome shotgun (WGS) entry which is preliminary data.</text>
</comment>
<evidence type="ECO:0000256" key="5">
    <source>
        <dbReference type="ARBA" id="ARBA00023136"/>
    </source>
</evidence>
<dbReference type="NCBIfam" id="TIGR02209">
    <property type="entry name" value="ftsL_broad"/>
    <property type="match status" value="1"/>
</dbReference>
<dbReference type="STRING" id="1423802.FC56_GL000067"/>
<evidence type="ECO:0000313" key="9">
    <source>
        <dbReference type="EMBL" id="KRM94087.1"/>
    </source>
</evidence>
<evidence type="ECO:0000256" key="1">
    <source>
        <dbReference type="ARBA" id="ARBA00022475"/>
    </source>
</evidence>
<evidence type="ECO:0000256" key="6">
    <source>
        <dbReference type="ARBA" id="ARBA00023306"/>
    </source>
</evidence>
<protein>
    <recommendedName>
        <fullName evidence="7 8">Cell division protein FtsL</fullName>
    </recommendedName>
</protein>
<feature type="transmembrane region" description="Helical" evidence="7">
    <location>
        <begin position="45"/>
        <end position="62"/>
    </location>
</feature>
<evidence type="ECO:0000256" key="3">
    <source>
        <dbReference type="ARBA" id="ARBA00022692"/>
    </source>
</evidence>
<dbReference type="HAMAP" id="MF_00910">
    <property type="entry name" value="FtsL"/>
    <property type="match status" value="1"/>
</dbReference>
<dbReference type="Pfam" id="PF04977">
    <property type="entry name" value="DivIC"/>
    <property type="match status" value="1"/>
</dbReference>
<keyword evidence="4 7" id="KW-1133">Transmembrane helix</keyword>
<keyword evidence="1 7" id="KW-1003">Cell membrane</keyword>
<evidence type="ECO:0000256" key="2">
    <source>
        <dbReference type="ARBA" id="ARBA00022618"/>
    </source>
</evidence>
<keyword evidence="3 7" id="KW-0812">Transmembrane</keyword>
<proteinExistence type="inferred from homology"/>
<comment type="function">
    <text evidence="7">Essential cell division protein.</text>
</comment>
<evidence type="ECO:0000313" key="10">
    <source>
        <dbReference type="Proteomes" id="UP000051256"/>
    </source>
</evidence>
<gene>
    <name evidence="7" type="primary">ftsL</name>
    <name evidence="9" type="ORF">FC56_GL000067</name>
</gene>
<name>A0A0R2CRA0_9LACO</name>
<keyword evidence="5 7" id="KW-0472">Membrane</keyword>
<accession>A0A0R2CRA0</accession>
<evidence type="ECO:0000256" key="4">
    <source>
        <dbReference type="ARBA" id="ARBA00022989"/>
    </source>
</evidence>
<evidence type="ECO:0000256" key="7">
    <source>
        <dbReference type="HAMAP-Rule" id="MF_00910"/>
    </source>
</evidence>
<dbReference type="EMBL" id="AYZR01000007">
    <property type="protein sequence ID" value="KRM94087.1"/>
    <property type="molecule type" value="Genomic_DNA"/>
</dbReference>
<comment type="similarity">
    <text evidence="7">Belongs to the FtsL family.</text>
</comment>
<dbReference type="PATRIC" id="fig|1423802.4.peg.68"/>
<dbReference type="AlphaFoldDB" id="A0A0R2CRA0"/>
<keyword evidence="6 7" id="KW-0131">Cell cycle</keyword>
<dbReference type="InterPro" id="IPR011922">
    <property type="entry name" value="Cell_div_FtsL"/>
</dbReference>
<organism evidence="9 10">
    <name type="scientific">Lentilactobacillus senioris DSM 24302 = JCM 17472</name>
    <dbReference type="NCBI Taxonomy" id="1423802"/>
    <lineage>
        <taxon>Bacteria</taxon>
        <taxon>Bacillati</taxon>
        <taxon>Bacillota</taxon>
        <taxon>Bacilli</taxon>
        <taxon>Lactobacillales</taxon>
        <taxon>Lactobacillaceae</taxon>
        <taxon>Lentilactobacillus</taxon>
    </lineage>
</organism>
<sequence>MAQNNLAENLIDVPSKRTISVPNKPKTVAAPVATPRLKVNNFEKLLIVACTLVVALLMVLVVNSKIALTNSEHQLQQLQTTSSKISTENTNLDQQISELQSSTRLEAIAQKDGMSLSNSRIRNVTK</sequence>
<dbReference type="InterPro" id="IPR007060">
    <property type="entry name" value="FtsL/DivIC"/>
</dbReference>
<reference evidence="9 10" key="1">
    <citation type="journal article" date="2015" name="Genome Announc.">
        <title>Expanding the biotechnology potential of lactobacilli through comparative genomics of 213 strains and associated genera.</title>
        <authorList>
            <person name="Sun Z."/>
            <person name="Harris H.M."/>
            <person name="McCann A."/>
            <person name="Guo C."/>
            <person name="Argimon S."/>
            <person name="Zhang W."/>
            <person name="Yang X."/>
            <person name="Jeffery I.B."/>
            <person name="Cooney J.C."/>
            <person name="Kagawa T.F."/>
            <person name="Liu W."/>
            <person name="Song Y."/>
            <person name="Salvetti E."/>
            <person name="Wrobel A."/>
            <person name="Rasinkangas P."/>
            <person name="Parkhill J."/>
            <person name="Rea M.C."/>
            <person name="O'Sullivan O."/>
            <person name="Ritari J."/>
            <person name="Douillard F.P."/>
            <person name="Paul Ross R."/>
            <person name="Yang R."/>
            <person name="Briner A.E."/>
            <person name="Felis G.E."/>
            <person name="de Vos W.M."/>
            <person name="Barrangou R."/>
            <person name="Klaenhammer T.R."/>
            <person name="Caufield P.W."/>
            <person name="Cui Y."/>
            <person name="Zhang H."/>
            <person name="O'Toole P.W."/>
        </authorList>
    </citation>
    <scope>NUCLEOTIDE SEQUENCE [LARGE SCALE GENOMIC DNA]</scope>
    <source>
        <strain evidence="9 10">DSM 24302</strain>
    </source>
</reference>